<dbReference type="GO" id="GO:0003964">
    <property type="term" value="F:RNA-directed DNA polymerase activity"/>
    <property type="evidence" value="ECO:0007669"/>
    <property type="project" value="UniProtKB-KW"/>
</dbReference>
<dbReference type="GO" id="GO:0006310">
    <property type="term" value="P:DNA recombination"/>
    <property type="evidence" value="ECO:0007669"/>
    <property type="project" value="UniProtKB-KW"/>
</dbReference>
<keyword evidence="9" id="KW-0239">DNA-directed DNA polymerase</keyword>
<dbReference type="GO" id="GO:0046872">
    <property type="term" value="F:metal ion binding"/>
    <property type="evidence" value="ECO:0007669"/>
    <property type="project" value="UniProtKB-KW"/>
</dbReference>
<evidence type="ECO:0000256" key="2">
    <source>
        <dbReference type="ARBA" id="ARBA00022722"/>
    </source>
</evidence>
<evidence type="ECO:0000256" key="7">
    <source>
        <dbReference type="ARBA" id="ARBA00022908"/>
    </source>
</evidence>
<feature type="compositionally biased region" description="Pro residues" evidence="11">
    <location>
        <begin position="192"/>
        <end position="205"/>
    </location>
</feature>
<evidence type="ECO:0000256" key="5">
    <source>
        <dbReference type="ARBA" id="ARBA00022801"/>
    </source>
</evidence>
<organism evidence="13 14">
    <name type="scientific">Meripilus lineatus</name>
    <dbReference type="NCBI Taxonomy" id="2056292"/>
    <lineage>
        <taxon>Eukaryota</taxon>
        <taxon>Fungi</taxon>
        <taxon>Dikarya</taxon>
        <taxon>Basidiomycota</taxon>
        <taxon>Agaricomycotina</taxon>
        <taxon>Agaricomycetes</taxon>
        <taxon>Polyporales</taxon>
        <taxon>Meripilaceae</taxon>
        <taxon>Meripilus</taxon>
    </lineage>
</organism>
<evidence type="ECO:0000256" key="1">
    <source>
        <dbReference type="ARBA" id="ARBA00022695"/>
    </source>
</evidence>
<evidence type="ECO:0000313" key="13">
    <source>
        <dbReference type="EMBL" id="KAJ3474090.1"/>
    </source>
</evidence>
<keyword evidence="9" id="KW-0808">Transferase</keyword>
<dbReference type="PANTHER" id="PTHR42648">
    <property type="entry name" value="TRANSPOSASE, PUTATIVE-RELATED"/>
    <property type="match status" value="1"/>
</dbReference>
<gene>
    <name evidence="13" type="ORF">NLI96_g12654</name>
</gene>
<keyword evidence="6" id="KW-0460">Magnesium</keyword>
<keyword evidence="4" id="KW-0255">Endonuclease</keyword>
<dbReference type="InterPro" id="IPR036397">
    <property type="entry name" value="RNaseH_sf"/>
</dbReference>
<dbReference type="Proteomes" id="UP001212997">
    <property type="component" value="Unassembled WGS sequence"/>
</dbReference>
<dbReference type="EMBL" id="JANAWD010001155">
    <property type="protein sequence ID" value="KAJ3474090.1"/>
    <property type="molecule type" value="Genomic_DNA"/>
</dbReference>
<evidence type="ECO:0000256" key="8">
    <source>
        <dbReference type="ARBA" id="ARBA00022918"/>
    </source>
</evidence>
<evidence type="ECO:0000259" key="12">
    <source>
        <dbReference type="Pfam" id="PF25597"/>
    </source>
</evidence>
<dbReference type="Gene3D" id="3.30.420.10">
    <property type="entry name" value="Ribonuclease H-like superfamily/Ribonuclease H"/>
    <property type="match status" value="1"/>
</dbReference>
<evidence type="ECO:0000256" key="6">
    <source>
        <dbReference type="ARBA" id="ARBA00022842"/>
    </source>
</evidence>
<proteinExistence type="predicted"/>
<dbReference type="GO" id="GO:0003887">
    <property type="term" value="F:DNA-directed DNA polymerase activity"/>
    <property type="evidence" value="ECO:0007669"/>
    <property type="project" value="UniProtKB-KW"/>
</dbReference>
<evidence type="ECO:0000256" key="11">
    <source>
        <dbReference type="SAM" id="MobiDB-lite"/>
    </source>
</evidence>
<feature type="domain" description="Retroviral polymerase SH3-like" evidence="12">
    <location>
        <begin position="62"/>
        <end position="86"/>
    </location>
</feature>
<keyword evidence="3" id="KW-0479">Metal-binding</keyword>
<keyword evidence="14" id="KW-1185">Reference proteome</keyword>
<name>A0AAD5UQU1_9APHY</name>
<dbReference type="InterPro" id="IPR057670">
    <property type="entry name" value="SH3_retrovirus"/>
</dbReference>
<dbReference type="GO" id="GO:0003676">
    <property type="term" value="F:nucleic acid binding"/>
    <property type="evidence" value="ECO:0007669"/>
    <property type="project" value="InterPro"/>
</dbReference>
<dbReference type="GO" id="GO:0004519">
    <property type="term" value="F:endonuclease activity"/>
    <property type="evidence" value="ECO:0007669"/>
    <property type="project" value="UniProtKB-KW"/>
</dbReference>
<feature type="region of interest" description="Disordered" evidence="11">
    <location>
        <begin position="114"/>
        <end position="205"/>
    </location>
</feature>
<keyword evidence="2" id="KW-0540">Nuclease</keyword>
<comment type="caution">
    <text evidence="13">The sequence shown here is derived from an EMBL/GenBank/DDBJ whole genome shotgun (WGS) entry which is preliminary data.</text>
</comment>
<protein>
    <recommendedName>
        <fullName evidence="12">Retroviral polymerase SH3-like domain-containing protein</fullName>
    </recommendedName>
</protein>
<accession>A0AAD5UQU1</accession>
<evidence type="ECO:0000256" key="3">
    <source>
        <dbReference type="ARBA" id="ARBA00022723"/>
    </source>
</evidence>
<keyword evidence="10" id="KW-0233">DNA recombination</keyword>
<reference evidence="13" key="1">
    <citation type="submission" date="2022-07" db="EMBL/GenBank/DDBJ databases">
        <title>Genome Sequence of Physisporinus lineatus.</title>
        <authorList>
            <person name="Buettner E."/>
        </authorList>
    </citation>
    <scope>NUCLEOTIDE SEQUENCE</scope>
    <source>
        <strain evidence="13">VT162</strain>
    </source>
</reference>
<evidence type="ECO:0000256" key="10">
    <source>
        <dbReference type="ARBA" id="ARBA00023172"/>
    </source>
</evidence>
<feature type="compositionally biased region" description="Polar residues" evidence="11">
    <location>
        <begin position="176"/>
        <end position="187"/>
    </location>
</feature>
<keyword evidence="7" id="KW-0229">DNA integration</keyword>
<evidence type="ECO:0000256" key="9">
    <source>
        <dbReference type="ARBA" id="ARBA00022932"/>
    </source>
</evidence>
<feature type="compositionally biased region" description="Acidic residues" evidence="11">
    <location>
        <begin position="135"/>
        <end position="157"/>
    </location>
</feature>
<dbReference type="GO" id="GO:0015074">
    <property type="term" value="P:DNA integration"/>
    <property type="evidence" value="ECO:0007669"/>
    <property type="project" value="UniProtKB-KW"/>
</dbReference>
<evidence type="ECO:0000256" key="4">
    <source>
        <dbReference type="ARBA" id="ARBA00022759"/>
    </source>
</evidence>
<keyword evidence="1" id="KW-0548">Nucleotidyltransferase</keyword>
<sequence length="205" mass="22783">MNMARAMLRDADLLNSFWSDAVLYANYILNRTPSRATEEDLTPHQLFTGNVPDISHLRIFGCKAYVHIPDEKRQKLDSKSLPCVLIESRDVCFDEGTAAPLSHVEIEIVPPTTLEKPVSATTEKKEDHSVSISPGDDDLPALQDVDSDDEDSDDDDYERYHTPTTSPLARVLDRLNSVSTPTAQAKHSTPHIPAPYPHLIPSPDV</sequence>
<dbReference type="Pfam" id="PF25597">
    <property type="entry name" value="SH3_retrovirus"/>
    <property type="match status" value="1"/>
</dbReference>
<keyword evidence="8" id="KW-0695">RNA-directed DNA polymerase</keyword>
<dbReference type="GO" id="GO:0016787">
    <property type="term" value="F:hydrolase activity"/>
    <property type="evidence" value="ECO:0007669"/>
    <property type="project" value="UniProtKB-KW"/>
</dbReference>
<dbReference type="PANTHER" id="PTHR42648:SF11">
    <property type="entry name" value="TRANSPOSON TY4-P GAG-POL POLYPROTEIN"/>
    <property type="match status" value="1"/>
</dbReference>
<dbReference type="AlphaFoldDB" id="A0AAD5UQU1"/>
<keyword evidence="5" id="KW-0378">Hydrolase</keyword>
<evidence type="ECO:0000313" key="14">
    <source>
        <dbReference type="Proteomes" id="UP001212997"/>
    </source>
</evidence>
<dbReference type="InterPro" id="IPR039537">
    <property type="entry name" value="Retrotran_Ty1/copia-like"/>
</dbReference>